<gene>
    <name evidence="2" type="ORF">OB2597_01947</name>
</gene>
<dbReference type="STRING" id="252305.OB2597_01947"/>
<dbReference type="OrthoDB" id="7726503at2"/>
<comment type="caution">
    <text evidence="2">The sequence shown here is derived from an EMBL/GenBank/DDBJ whole genome shotgun (WGS) entry which is preliminary data.</text>
</comment>
<name>A3TWY3_PSEBH</name>
<feature type="chain" id="PRO_5002659985" description="Thioredoxin-like fold domain-containing protein" evidence="1">
    <location>
        <begin position="20"/>
        <end position="223"/>
    </location>
</feature>
<evidence type="ECO:0008006" key="4">
    <source>
        <dbReference type="Google" id="ProtNLM"/>
    </source>
</evidence>
<proteinExistence type="predicted"/>
<feature type="signal peptide" evidence="1">
    <location>
        <begin position="1"/>
        <end position="19"/>
    </location>
</feature>
<dbReference type="EMBL" id="AAMO01000004">
    <property type="protein sequence ID" value="EAQ03343.1"/>
    <property type="molecule type" value="Genomic_DNA"/>
</dbReference>
<dbReference type="HOGENOM" id="CLU_1239123_0_0_5"/>
<dbReference type="SUPFAM" id="SSF52833">
    <property type="entry name" value="Thioredoxin-like"/>
    <property type="match status" value="1"/>
</dbReference>
<keyword evidence="1" id="KW-0732">Signal</keyword>
<accession>A3TWY3</accession>
<evidence type="ECO:0000313" key="2">
    <source>
        <dbReference type="EMBL" id="EAQ03343.1"/>
    </source>
</evidence>
<dbReference type="Gene3D" id="3.40.30.10">
    <property type="entry name" value="Glutaredoxin"/>
    <property type="match status" value="1"/>
</dbReference>
<dbReference type="RefSeq" id="WP_009804643.1">
    <property type="nucleotide sequence ID" value="NZ_CH724131.1"/>
</dbReference>
<dbReference type="AlphaFoldDB" id="A3TWY3"/>
<keyword evidence="3" id="KW-1185">Reference proteome</keyword>
<protein>
    <recommendedName>
        <fullName evidence="4">Thioredoxin-like fold domain-containing protein</fullName>
    </recommendedName>
</protein>
<organism evidence="2 3">
    <name type="scientific">Pseudooceanicola batsensis (strain ATCC BAA-863 / DSM 15984 / KCTC 12145 / HTCC2597)</name>
    <name type="common">Oceanicola batsensis</name>
    <dbReference type="NCBI Taxonomy" id="252305"/>
    <lineage>
        <taxon>Bacteria</taxon>
        <taxon>Pseudomonadati</taxon>
        <taxon>Pseudomonadota</taxon>
        <taxon>Alphaproteobacteria</taxon>
        <taxon>Rhodobacterales</taxon>
        <taxon>Paracoccaceae</taxon>
        <taxon>Pseudooceanicola</taxon>
    </lineage>
</organism>
<reference evidence="2 3" key="1">
    <citation type="journal article" date="2010" name="J. Bacteriol.">
        <title>Genome sequences of Oceanicola granulosus HTCC2516(T) and Oceanicola batsensis HTCC2597(TDelta).</title>
        <authorList>
            <person name="Thrash J.C."/>
            <person name="Cho J.C."/>
            <person name="Vergin K.L."/>
            <person name="Giovannoni S.J."/>
        </authorList>
    </citation>
    <scope>NUCLEOTIDE SEQUENCE [LARGE SCALE GENOMIC DNA]</scope>
    <source>
        <strain evidence="3">ATCC BAA-863 / DSM 15984 / KCTC 12145 / HTCC2597</strain>
    </source>
</reference>
<dbReference type="eggNOG" id="COG1651">
    <property type="taxonomic scope" value="Bacteria"/>
</dbReference>
<evidence type="ECO:0000256" key="1">
    <source>
        <dbReference type="SAM" id="SignalP"/>
    </source>
</evidence>
<sequence>MIRALGTVALALSPGLGAAAGLDLSDDERAAFGQEVRAAILAFPEVVDRALTPPPAGYADEAQADLARLAQEADLAEASARGIGADAPRLTIVFFESFPCTTCGAAWRDLVALAEAHPDIRIEPRFAAEDGTAQLLLSLLARRGPEAYHNARALLHEARTEEELARIVQEREWMQDRMLRPTPRDEARAFARLGLETVPSLVFPRMMVQGAVPPGVLERYVTD</sequence>
<evidence type="ECO:0000313" key="3">
    <source>
        <dbReference type="Proteomes" id="UP000004318"/>
    </source>
</evidence>
<dbReference type="InterPro" id="IPR036249">
    <property type="entry name" value="Thioredoxin-like_sf"/>
</dbReference>
<dbReference type="Proteomes" id="UP000004318">
    <property type="component" value="Unassembled WGS sequence"/>
</dbReference>